<keyword evidence="2" id="KW-0808">Transferase</keyword>
<dbReference type="InterPro" id="IPR000594">
    <property type="entry name" value="ThiF_NAD_FAD-bd"/>
</dbReference>
<evidence type="ECO:0000259" key="1">
    <source>
        <dbReference type="Pfam" id="PF00899"/>
    </source>
</evidence>
<reference evidence="2 3" key="1">
    <citation type="submission" date="2024-03" db="EMBL/GenBank/DDBJ databases">
        <title>Bacilli Hybrid Assemblies.</title>
        <authorList>
            <person name="Kovac J."/>
        </authorList>
    </citation>
    <scope>NUCLEOTIDE SEQUENCE [LARGE SCALE GENOMIC DNA]</scope>
    <source>
        <strain evidence="2 3">FSL M8-0022</strain>
    </source>
</reference>
<dbReference type="Gene3D" id="3.40.50.720">
    <property type="entry name" value="NAD(P)-binding Rossmann-like Domain"/>
    <property type="match status" value="1"/>
</dbReference>
<dbReference type="Proteomes" id="UP001459714">
    <property type="component" value="Unassembled WGS sequence"/>
</dbReference>
<comment type="caution">
    <text evidence="2">The sequence shown here is derived from an EMBL/GenBank/DDBJ whole genome shotgun (WGS) entry which is preliminary data.</text>
</comment>
<dbReference type="Pfam" id="PF00899">
    <property type="entry name" value="ThiF"/>
    <property type="match status" value="1"/>
</dbReference>
<dbReference type="GO" id="GO:0016779">
    <property type="term" value="F:nucleotidyltransferase activity"/>
    <property type="evidence" value="ECO:0007669"/>
    <property type="project" value="UniProtKB-KW"/>
</dbReference>
<protein>
    <submittedName>
        <fullName evidence="2">ThiF family adenylyltransferase</fullName>
    </submittedName>
</protein>
<dbReference type="PANTHER" id="PTHR10953:SF102">
    <property type="entry name" value="ADENYLYLTRANSFERASE AND SULFURTRANSFERASE MOCS3"/>
    <property type="match status" value="1"/>
</dbReference>
<dbReference type="EMBL" id="JBBYAK010000001">
    <property type="protein sequence ID" value="MEL3956305.1"/>
    <property type="molecule type" value="Genomic_DNA"/>
</dbReference>
<organism evidence="2 3">
    <name type="scientific">Caldifermentibacillus hisashii</name>
    <dbReference type="NCBI Taxonomy" id="996558"/>
    <lineage>
        <taxon>Bacteria</taxon>
        <taxon>Bacillati</taxon>
        <taxon>Bacillota</taxon>
        <taxon>Bacilli</taxon>
        <taxon>Bacillales</taxon>
        <taxon>Bacillaceae</taxon>
        <taxon>Caldifermentibacillus</taxon>
    </lineage>
</organism>
<name>A0ABU9JTZ6_9BACI</name>
<dbReference type="SUPFAM" id="SSF69572">
    <property type="entry name" value="Activating enzymes of the ubiquitin-like proteins"/>
    <property type="match status" value="1"/>
</dbReference>
<sequence length="250" mass="27940">MVNKKVGIIGCGGIGSGIISNLVSYGVKNFILMDPDVVEPSNITRQPLFSLQDLSKQKTEVLRSFIKNRVKNASVETYNKKFELEDDLKYFEDVDILIFAADSSNFKDILSDNITTPENILEKFSYRKNIPLAYCGGYKGFTGRVLPIVIPGVTHSLPCILHDIIQTNENSNFDFVLDLNHNTEITLSTIPETCKVISSIMSFEIIKYLSGILPLSLVNKIIFVEFKNYSLSQSEISLNENHTCLCGLSP</sequence>
<keyword evidence="2" id="KW-0548">Nucleotidyltransferase</keyword>
<dbReference type="RefSeq" id="WP_342015052.1">
    <property type="nucleotide sequence ID" value="NZ_CP159977.1"/>
</dbReference>
<accession>A0ABU9JTZ6</accession>
<dbReference type="CDD" id="cd01483">
    <property type="entry name" value="E1_enzyme_family"/>
    <property type="match status" value="1"/>
</dbReference>
<dbReference type="PANTHER" id="PTHR10953">
    <property type="entry name" value="UBIQUITIN-ACTIVATING ENZYME E1"/>
    <property type="match status" value="1"/>
</dbReference>
<feature type="domain" description="THIF-type NAD/FAD binding fold" evidence="1">
    <location>
        <begin position="3"/>
        <end position="244"/>
    </location>
</feature>
<keyword evidence="3" id="KW-1185">Reference proteome</keyword>
<dbReference type="InterPro" id="IPR045886">
    <property type="entry name" value="ThiF/MoeB/HesA"/>
</dbReference>
<dbReference type="InterPro" id="IPR035985">
    <property type="entry name" value="Ubiquitin-activating_enz"/>
</dbReference>
<evidence type="ECO:0000313" key="3">
    <source>
        <dbReference type="Proteomes" id="UP001459714"/>
    </source>
</evidence>
<evidence type="ECO:0000313" key="2">
    <source>
        <dbReference type="EMBL" id="MEL3956305.1"/>
    </source>
</evidence>
<gene>
    <name evidence="2" type="ORF">NST17_03640</name>
</gene>
<proteinExistence type="predicted"/>